<reference evidence="3" key="1">
    <citation type="journal article" date="2010" name="Nat. Biotechnol.">
        <title>Draft genome sequence of the oilseed species Ricinus communis.</title>
        <authorList>
            <person name="Chan A.P."/>
            <person name="Crabtree J."/>
            <person name="Zhao Q."/>
            <person name="Lorenzi H."/>
            <person name="Orvis J."/>
            <person name="Puiu D."/>
            <person name="Melake-Berhan A."/>
            <person name="Jones K.M."/>
            <person name="Redman J."/>
            <person name="Chen G."/>
            <person name="Cahoon E.B."/>
            <person name="Gedil M."/>
            <person name="Stanke M."/>
            <person name="Haas B.J."/>
            <person name="Wortman J.R."/>
            <person name="Fraser-Liggett C.M."/>
            <person name="Ravel J."/>
            <person name="Rabinowicz P.D."/>
        </authorList>
    </citation>
    <scope>NUCLEOTIDE SEQUENCE [LARGE SCALE GENOMIC DNA]</scope>
    <source>
        <strain evidence="3">cv. Hale</strain>
    </source>
</reference>
<keyword evidence="1" id="KW-0812">Transmembrane</keyword>
<evidence type="ECO:0000313" key="2">
    <source>
        <dbReference type="EMBL" id="EEF25149.1"/>
    </source>
</evidence>
<accession>B9TG65</accession>
<sequence>MEVNMVIQCPKCGSFNIKERNHAQKTLGVIGTVAGAGVGLRAAIYGSNIGMRLGLVAGPPGGIFGLVVGGIFGAFVSGSFGCSLGTAVGKQIDQSILDNYECFDCNCSFSKDHDSSDTDNMLPYHSS</sequence>
<feature type="transmembrane region" description="Helical" evidence="1">
    <location>
        <begin position="26"/>
        <end position="44"/>
    </location>
</feature>
<keyword evidence="3" id="KW-1185">Reference proteome</keyword>
<gene>
    <name evidence="2" type="ORF">RCOM_1935360</name>
</gene>
<organism evidence="2 3">
    <name type="scientific">Ricinus communis</name>
    <name type="common">Castor bean</name>
    <dbReference type="NCBI Taxonomy" id="3988"/>
    <lineage>
        <taxon>Eukaryota</taxon>
        <taxon>Viridiplantae</taxon>
        <taxon>Streptophyta</taxon>
        <taxon>Embryophyta</taxon>
        <taxon>Tracheophyta</taxon>
        <taxon>Spermatophyta</taxon>
        <taxon>Magnoliopsida</taxon>
        <taxon>eudicotyledons</taxon>
        <taxon>Gunneridae</taxon>
        <taxon>Pentapetalae</taxon>
        <taxon>rosids</taxon>
        <taxon>fabids</taxon>
        <taxon>Malpighiales</taxon>
        <taxon>Euphorbiaceae</taxon>
        <taxon>Acalyphoideae</taxon>
        <taxon>Acalypheae</taxon>
        <taxon>Ricinus</taxon>
    </lineage>
</organism>
<keyword evidence="1" id="KW-0472">Membrane</keyword>
<protein>
    <submittedName>
        <fullName evidence="2">Uncharacterized protein</fullName>
    </submittedName>
</protein>
<dbReference type="AlphaFoldDB" id="B9TG65"/>
<proteinExistence type="predicted"/>
<name>B9TG65_RICCO</name>
<dbReference type="InParanoid" id="B9TG65"/>
<dbReference type="Proteomes" id="UP000008311">
    <property type="component" value="Unassembled WGS sequence"/>
</dbReference>
<feature type="transmembrane region" description="Helical" evidence="1">
    <location>
        <begin position="64"/>
        <end position="88"/>
    </location>
</feature>
<evidence type="ECO:0000256" key="1">
    <source>
        <dbReference type="SAM" id="Phobius"/>
    </source>
</evidence>
<dbReference type="EMBL" id="EQ980397">
    <property type="protein sequence ID" value="EEF25149.1"/>
    <property type="molecule type" value="Genomic_DNA"/>
</dbReference>
<evidence type="ECO:0000313" key="3">
    <source>
        <dbReference type="Proteomes" id="UP000008311"/>
    </source>
</evidence>
<keyword evidence="1" id="KW-1133">Transmembrane helix</keyword>